<dbReference type="GeneID" id="10644536"/>
<keyword evidence="2" id="KW-0169">Cobalamin biosynthesis</keyword>
<dbReference type="PROSITE" id="PS51014">
    <property type="entry name" value="COBK_CBIJ"/>
    <property type="match status" value="1"/>
</dbReference>
<dbReference type="UniPathway" id="UPA00148"/>
<gene>
    <name evidence="4" type="ordered locus">Metig_1663</name>
</gene>
<dbReference type="OrthoDB" id="6027at2157"/>
<name>F6BBR5_METIK</name>
<keyword evidence="5" id="KW-1185">Reference proteome</keyword>
<dbReference type="HOGENOM" id="CLU_068627_0_0_2"/>
<dbReference type="PANTHER" id="PTHR36925">
    <property type="entry name" value="COBALT-PRECORRIN-6A REDUCTASE"/>
    <property type="match status" value="1"/>
</dbReference>
<dbReference type="PANTHER" id="PTHR36925:SF1">
    <property type="entry name" value="COBALT-PRECORRIN-6A REDUCTASE"/>
    <property type="match status" value="1"/>
</dbReference>
<dbReference type="KEGG" id="mig:Metig_1663"/>
<evidence type="ECO:0000256" key="2">
    <source>
        <dbReference type="ARBA" id="ARBA00022573"/>
    </source>
</evidence>
<dbReference type="STRING" id="880724.Metig_1663"/>
<dbReference type="InterPro" id="IPR003723">
    <property type="entry name" value="Precorrin-6x_reduct"/>
</dbReference>
<evidence type="ECO:0000313" key="4">
    <source>
        <dbReference type="EMBL" id="AEF97195.1"/>
    </source>
</evidence>
<evidence type="ECO:0000256" key="3">
    <source>
        <dbReference type="ARBA" id="ARBA00023002"/>
    </source>
</evidence>
<reference evidence="4 5" key="1">
    <citation type="submission" date="2011-05" db="EMBL/GenBank/DDBJ databases">
        <title>Complete sequence of Methanotorris igneus Kol 5.</title>
        <authorList>
            <consortium name="US DOE Joint Genome Institute"/>
            <person name="Lucas S."/>
            <person name="Han J."/>
            <person name="Lapidus A."/>
            <person name="Cheng J.-F."/>
            <person name="Goodwin L."/>
            <person name="Pitluck S."/>
            <person name="Peters L."/>
            <person name="Mikhailova N."/>
            <person name="Chertkov O."/>
            <person name="Han C."/>
            <person name="Tapia R."/>
            <person name="Land M."/>
            <person name="Hauser L."/>
            <person name="Kyrpides N."/>
            <person name="Ivanova N."/>
            <person name="Pagani I."/>
            <person name="Sieprawska-Lupa M."/>
            <person name="Whitman W."/>
            <person name="Woyke T."/>
        </authorList>
    </citation>
    <scope>NUCLEOTIDE SEQUENCE [LARGE SCALE GENOMIC DNA]</scope>
    <source>
        <strain evidence="5">DSM 5666 / JCM 11834 / Kol 5</strain>
    </source>
</reference>
<sequence length="254" mass="28301">MKRILIMGGTSDANNIAKKLKELGNLFLITTTTTDFGGDIAKKYADVVISKPLDKDALKNVILNYSVDLLIDATHPFAVIASKNAVEVAKELNINYIRYERPSEIFKHEKIVYVKDFEEAAKKALEISNKKVFHMAGIKNLKTVVDIVGKDRVIARILPISINKALELLPPQNIVAMQGVFSKELNKYLILDYNCDVIITKESGDSGGFKEKILGALEADATPIVIKRPKIDYPVVFNDIDSLIGHIQNLDKNY</sequence>
<proteinExistence type="predicted"/>
<dbReference type="GO" id="GO:0016994">
    <property type="term" value="F:precorrin-6A reductase activity"/>
    <property type="evidence" value="ECO:0007669"/>
    <property type="project" value="InterPro"/>
</dbReference>
<keyword evidence="3" id="KW-0560">Oxidoreductase</keyword>
<dbReference type="AlphaFoldDB" id="F6BBR5"/>
<dbReference type="Proteomes" id="UP000009227">
    <property type="component" value="Chromosome"/>
</dbReference>
<evidence type="ECO:0000256" key="1">
    <source>
        <dbReference type="ARBA" id="ARBA00004953"/>
    </source>
</evidence>
<comment type="pathway">
    <text evidence="1">Cofactor biosynthesis; adenosylcobalamin biosynthesis.</text>
</comment>
<dbReference type="NCBIfam" id="TIGR00715">
    <property type="entry name" value="precor6x_red"/>
    <property type="match status" value="1"/>
</dbReference>
<evidence type="ECO:0000313" key="5">
    <source>
        <dbReference type="Proteomes" id="UP000009227"/>
    </source>
</evidence>
<dbReference type="Pfam" id="PF02571">
    <property type="entry name" value="CbiJ"/>
    <property type="match status" value="1"/>
</dbReference>
<dbReference type="GO" id="GO:0009236">
    <property type="term" value="P:cobalamin biosynthetic process"/>
    <property type="evidence" value="ECO:0007669"/>
    <property type="project" value="UniProtKB-UniPathway"/>
</dbReference>
<dbReference type="RefSeq" id="WP_013799786.1">
    <property type="nucleotide sequence ID" value="NC_015562.1"/>
</dbReference>
<organism evidence="5">
    <name type="scientific">Methanotorris igneus (strain DSM 5666 / JCM 11834 / Kol 5)</name>
    <dbReference type="NCBI Taxonomy" id="880724"/>
    <lineage>
        <taxon>Archaea</taxon>
        <taxon>Methanobacteriati</taxon>
        <taxon>Methanobacteriota</taxon>
        <taxon>Methanomada group</taxon>
        <taxon>Methanococci</taxon>
        <taxon>Methanococcales</taxon>
        <taxon>Methanocaldococcaceae</taxon>
        <taxon>Methanotorris</taxon>
    </lineage>
</organism>
<accession>F6BBR5</accession>
<dbReference type="EMBL" id="CP002737">
    <property type="protein sequence ID" value="AEF97195.1"/>
    <property type="molecule type" value="Genomic_DNA"/>
</dbReference>
<protein>
    <submittedName>
        <fullName evidence="4">Precorrin-6x reductase</fullName>
    </submittedName>
</protein>